<feature type="transmembrane region" description="Helical" evidence="7">
    <location>
        <begin position="99"/>
        <end position="123"/>
    </location>
</feature>
<reference evidence="10 12" key="2">
    <citation type="submission" date="2019-07" db="EMBL/GenBank/DDBJ databases">
        <title>Whole genome shotgun sequence of Acetobacter cibinongensis NBRC 16605.</title>
        <authorList>
            <person name="Hosoyama A."/>
            <person name="Uohara A."/>
            <person name="Ohji S."/>
            <person name="Ichikawa N."/>
        </authorList>
    </citation>
    <scope>NUCLEOTIDE SEQUENCE [LARGE SCALE GENOMIC DNA]</scope>
    <source>
        <strain evidence="10 12">NBRC 16605</strain>
    </source>
</reference>
<feature type="transmembrane region" description="Helical" evidence="7">
    <location>
        <begin position="241"/>
        <end position="263"/>
    </location>
</feature>
<keyword evidence="5 7" id="KW-1133">Transmembrane helix</keyword>
<reference evidence="9 11" key="1">
    <citation type="submission" date="2012-11" db="EMBL/GenBank/DDBJ databases">
        <title>Whole genome sequence of Acetobacter cibinongensis 4H-1.</title>
        <authorList>
            <person name="Azuma Y."/>
            <person name="Higashiura N."/>
            <person name="Hirakawa H."/>
            <person name="Matsushita K."/>
        </authorList>
    </citation>
    <scope>NUCLEOTIDE SEQUENCE [LARGE SCALE GENOMIC DNA]</scope>
    <source>
        <strain evidence="9 11">4H-1</strain>
    </source>
</reference>
<feature type="transmembrane region" description="Helical" evidence="7">
    <location>
        <begin position="283"/>
        <end position="302"/>
    </location>
</feature>
<dbReference type="STRING" id="1231339.Abci_014_021"/>
<comment type="similarity">
    <text evidence="7">Belongs to the binding-protein-dependent transport system permease family.</text>
</comment>
<dbReference type="Proteomes" id="UP000321891">
    <property type="component" value="Unassembled WGS sequence"/>
</dbReference>
<gene>
    <name evidence="9" type="ORF">Abci_014_021</name>
    <name evidence="10" type="ORF">ACI01nite_23810</name>
</gene>
<dbReference type="SUPFAM" id="SSF161098">
    <property type="entry name" value="MetI-like"/>
    <property type="match status" value="1"/>
</dbReference>
<evidence type="ECO:0000256" key="4">
    <source>
        <dbReference type="ARBA" id="ARBA00022692"/>
    </source>
</evidence>
<dbReference type="Pfam" id="PF19300">
    <property type="entry name" value="BPD_transp_1_N"/>
    <property type="match status" value="1"/>
</dbReference>
<keyword evidence="3" id="KW-1003">Cell membrane</keyword>
<sequence>MQNFLWPFRFIGSRLVLLILASLIIFFSMTLLPGDPAEVLLGVDAQPDTLAALHHQLGLDQSLPVQYWHWATGLLHGNFGQSYGYNVPVWSLLLERLQVSLPLAGIALTAAVTLGLLLGVFTATQRGTWLDLAFMGAIQFTKAVPDFWLAMLLTGFFALSLHWFPAGGFAGWEQGGSAALRSLVLPAVALALPQAAVLARYTRSAVIAVLDEPFILTARAHGLSERQVLCRHVLPRSLPSVLAVVSLQIPLLLSGTIIVENVFNLKGTGALLLEAVNQRDVPVVQACVLLIVAVVVVEKGLLQWLEMRLSPWLASGRNGRAA</sequence>
<evidence type="ECO:0000313" key="10">
    <source>
        <dbReference type="EMBL" id="GEL59779.1"/>
    </source>
</evidence>
<evidence type="ECO:0000256" key="5">
    <source>
        <dbReference type="ARBA" id="ARBA00022989"/>
    </source>
</evidence>
<feature type="transmembrane region" description="Helical" evidence="7">
    <location>
        <begin position="12"/>
        <end position="32"/>
    </location>
</feature>
<dbReference type="GO" id="GO:0071916">
    <property type="term" value="F:dipeptide transmembrane transporter activity"/>
    <property type="evidence" value="ECO:0007669"/>
    <property type="project" value="TreeGrafter"/>
</dbReference>
<evidence type="ECO:0000313" key="12">
    <source>
        <dbReference type="Proteomes" id="UP000321891"/>
    </source>
</evidence>
<evidence type="ECO:0000256" key="7">
    <source>
        <dbReference type="RuleBase" id="RU363032"/>
    </source>
</evidence>
<keyword evidence="2 7" id="KW-0813">Transport</keyword>
<evidence type="ECO:0000256" key="1">
    <source>
        <dbReference type="ARBA" id="ARBA00004651"/>
    </source>
</evidence>
<dbReference type="EMBL" id="BAMV01000014">
    <property type="protein sequence ID" value="GAN60609.1"/>
    <property type="molecule type" value="Genomic_DNA"/>
</dbReference>
<dbReference type="EMBL" id="BJVU01000013">
    <property type="protein sequence ID" value="GEL59779.1"/>
    <property type="molecule type" value="Genomic_DNA"/>
</dbReference>
<dbReference type="CDD" id="cd06261">
    <property type="entry name" value="TM_PBP2"/>
    <property type="match status" value="1"/>
</dbReference>
<dbReference type="Pfam" id="PF00528">
    <property type="entry name" value="BPD_transp_1"/>
    <property type="match status" value="1"/>
</dbReference>
<name>A0A0D6N3S8_9PROT</name>
<evidence type="ECO:0000256" key="2">
    <source>
        <dbReference type="ARBA" id="ARBA00022448"/>
    </source>
</evidence>
<dbReference type="RefSeq" id="WP_048838671.1">
    <property type="nucleotide sequence ID" value="NZ_BAMV01000014.1"/>
</dbReference>
<dbReference type="Proteomes" id="UP000032671">
    <property type="component" value="Unassembled WGS sequence"/>
</dbReference>
<evidence type="ECO:0000259" key="8">
    <source>
        <dbReference type="PROSITE" id="PS50928"/>
    </source>
</evidence>
<dbReference type="PROSITE" id="PS50928">
    <property type="entry name" value="ABC_TM1"/>
    <property type="match status" value="1"/>
</dbReference>
<keyword evidence="6 7" id="KW-0472">Membrane</keyword>
<keyword evidence="12" id="KW-1185">Reference proteome</keyword>
<dbReference type="GO" id="GO:0005886">
    <property type="term" value="C:plasma membrane"/>
    <property type="evidence" value="ECO:0007669"/>
    <property type="project" value="UniProtKB-SubCell"/>
</dbReference>
<feature type="domain" description="ABC transmembrane type-1" evidence="8">
    <location>
        <begin position="97"/>
        <end position="302"/>
    </location>
</feature>
<dbReference type="PANTHER" id="PTHR43163">
    <property type="entry name" value="DIPEPTIDE TRANSPORT SYSTEM PERMEASE PROTEIN DPPB-RELATED"/>
    <property type="match status" value="1"/>
</dbReference>
<dbReference type="AlphaFoldDB" id="A0A0D6N3S8"/>
<dbReference type="InterPro" id="IPR035906">
    <property type="entry name" value="MetI-like_sf"/>
</dbReference>
<evidence type="ECO:0000256" key="3">
    <source>
        <dbReference type="ARBA" id="ARBA00022475"/>
    </source>
</evidence>
<accession>A0A0D6N3S8</accession>
<proteinExistence type="inferred from homology"/>
<feature type="transmembrane region" description="Helical" evidence="7">
    <location>
        <begin position="144"/>
        <end position="166"/>
    </location>
</feature>
<accession>A0A6N3STJ0</accession>
<dbReference type="InterPro" id="IPR000515">
    <property type="entry name" value="MetI-like"/>
</dbReference>
<dbReference type="Gene3D" id="1.10.3720.10">
    <property type="entry name" value="MetI-like"/>
    <property type="match status" value="1"/>
</dbReference>
<protein>
    <submittedName>
        <fullName evidence="9">ABC transporter oligopeptide permease OppB</fullName>
    </submittedName>
    <submittedName>
        <fullName evidence="10">Peptide ABC transporter permease</fullName>
    </submittedName>
</protein>
<keyword evidence="4 7" id="KW-0812">Transmembrane</keyword>
<comment type="caution">
    <text evidence="9">The sequence shown here is derived from an EMBL/GenBank/DDBJ whole genome shotgun (WGS) entry which is preliminary data.</text>
</comment>
<dbReference type="PANTHER" id="PTHR43163:SF6">
    <property type="entry name" value="DIPEPTIDE TRANSPORT SYSTEM PERMEASE PROTEIN DPPB-RELATED"/>
    <property type="match status" value="1"/>
</dbReference>
<dbReference type="InterPro" id="IPR045621">
    <property type="entry name" value="BPD_transp_1_N"/>
</dbReference>
<evidence type="ECO:0000313" key="9">
    <source>
        <dbReference type="EMBL" id="GAN60609.1"/>
    </source>
</evidence>
<evidence type="ECO:0000256" key="6">
    <source>
        <dbReference type="ARBA" id="ARBA00023136"/>
    </source>
</evidence>
<organism evidence="9 11">
    <name type="scientific">Acetobacter cibinongensis</name>
    <dbReference type="NCBI Taxonomy" id="146475"/>
    <lineage>
        <taxon>Bacteria</taxon>
        <taxon>Pseudomonadati</taxon>
        <taxon>Pseudomonadota</taxon>
        <taxon>Alphaproteobacteria</taxon>
        <taxon>Acetobacterales</taxon>
        <taxon>Acetobacteraceae</taxon>
        <taxon>Acetobacter</taxon>
    </lineage>
</organism>
<evidence type="ECO:0000313" key="11">
    <source>
        <dbReference type="Proteomes" id="UP000032671"/>
    </source>
</evidence>
<comment type="subcellular location">
    <subcellularLocation>
        <location evidence="1 7">Cell membrane</location>
        <topology evidence="1 7">Multi-pass membrane protein</topology>
    </subcellularLocation>
</comment>